<comment type="function">
    <text evidence="12">The UvrABC repair system catalyzes the recognition and processing of DNA lesions. A damage recognition complex composed of 2 UvrA and 2 UvrB subunits scans DNA for abnormalities. Upon binding of the UvrA(2)B(2) complex to a putative damaged site, the DNA wraps around one UvrB monomer. DNA wrap is dependent on ATP binding by UvrB and probably causes local melting of the DNA helix, facilitating insertion of UvrB beta-hairpin between the DNA strands. Then UvrB probes one DNA strand for the presence of a lesion. If a lesion is found the UvrA subunits dissociate and the UvrB-DNA preincision complex is formed. This complex is subsequently bound by UvrC and the second UvrB is released. If no lesion is found, the DNA wraps around the other UvrB subunit that will check the other stand for damage.</text>
</comment>
<dbReference type="GO" id="GO:0003677">
    <property type="term" value="F:DNA binding"/>
    <property type="evidence" value="ECO:0007669"/>
    <property type="project" value="UniProtKB-UniRule"/>
</dbReference>
<dbReference type="HAMAP" id="MF_00204">
    <property type="entry name" value="UvrB"/>
    <property type="match status" value="1"/>
</dbReference>
<dbReference type="AlphaFoldDB" id="A0A7G9GNY8"/>
<dbReference type="GO" id="GO:0009380">
    <property type="term" value="C:excinuclease repair complex"/>
    <property type="evidence" value="ECO:0007669"/>
    <property type="project" value="InterPro"/>
</dbReference>
<gene>
    <name evidence="12 18" type="primary">uvrB</name>
    <name evidence="18" type="ORF">H9Q80_00760</name>
</gene>
<evidence type="ECO:0000256" key="7">
    <source>
        <dbReference type="ARBA" id="ARBA00022840"/>
    </source>
</evidence>
<dbReference type="GO" id="GO:0009432">
    <property type="term" value="P:SOS response"/>
    <property type="evidence" value="ECO:0007669"/>
    <property type="project" value="UniProtKB-UniRule"/>
</dbReference>
<dbReference type="InterPro" id="IPR024759">
    <property type="entry name" value="UvrB_YAD/RRR_dom"/>
</dbReference>
<keyword evidence="5 12" id="KW-0227">DNA damage</keyword>
<feature type="coiled-coil region" evidence="14">
    <location>
        <begin position="260"/>
        <end position="287"/>
    </location>
</feature>
<evidence type="ECO:0000256" key="5">
    <source>
        <dbReference type="ARBA" id="ARBA00022763"/>
    </source>
</evidence>
<dbReference type="Pfam" id="PF17757">
    <property type="entry name" value="UvrB_inter"/>
    <property type="match status" value="1"/>
</dbReference>
<comment type="subcellular location">
    <subcellularLocation>
        <location evidence="1 12 13">Cytoplasm</location>
    </subcellularLocation>
</comment>
<evidence type="ECO:0000256" key="6">
    <source>
        <dbReference type="ARBA" id="ARBA00022769"/>
    </source>
</evidence>
<evidence type="ECO:0000256" key="14">
    <source>
        <dbReference type="SAM" id="Coils"/>
    </source>
</evidence>
<dbReference type="Proteomes" id="UP000515856">
    <property type="component" value="Chromosome"/>
</dbReference>
<dbReference type="GO" id="GO:0005524">
    <property type="term" value="F:ATP binding"/>
    <property type="evidence" value="ECO:0007669"/>
    <property type="project" value="UniProtKB-UniRule"/>
</dbReference>
<evidence type="ECO:0000259" key="15">
    <source>
        <dbReference type="PROSITE" id="PS50151"/>
    </source>
</evidence>
<evidence type="ECO:0000259" key="17">
    <source>
        <dbReference type="PROSITE" id="PS51194"/>
    </source>
</evidence>
<keyword evidence="4 12" id="KW-0547">Nucleotide-binding</keyword>
<evidence type="ECO:0000259" key="16">
    <source>
        <dbReference type="PROSITE" id="PS51192"/>
    </source>
</evidence>
<dbReference type="InterPro" id="IPR001650">
    <property type="entry name" value="Helicase_C-like"/>
</dbReference>
<evidence type="ECO:0000256" key="13">
    <source>
        <dbReference type="RuleBase" id="RU003587"/>
    </source>
</evidence>
<keyword evidence="9 12" id="KW-0234">DNA repair</keyword>
<keyword evidence="12 13" id="KW-0742">SOS response</keyword>
<evidence type="ECO:0000256" key="4">
    <source>
        <dbReference type="ARBA" id="ARBA00022741"/>
    </source>
</evidence>
<dbReference type="GO" id="GO:0016887">
    <property type="term" value="F:ATP hydrolysis activity"/>
    <property type="evidence" value="ECO:0007669"/>
    <property type="project" value="InterPro"/>
</dbReference>
<dbReference type="KEGG" id="ehn:H9Q80_00760"/>
<evidence type="ECO:0000256" key="11">
    <source>
        <dbReference type="ARBA" id="ARBA00029504"/>
    </source>
</evidence>
<keyword evidence="8 12" id="KW-0267">Excision nuclease</keyword>
<evidence type="ECO:0000256" key="2">
    <source>
        <dbReference type="ARBA" id="ARBA00008533"/>
    </source>
</evidence>
<feature type="short sequence motif" description="Beta-hairpin" evidence="12">
    <location>
        <begin position="95"/>
        <end position="118"/>
    </location>
</feature>
<dbReference type="NCBIfam" id="TIGR00631">
    <property type="entry name" value="uvrb"/>
    <property type="match status" value="1"/>
</dbReference>
<dbReference type="SUPFAM" id="SSF46600">
    <property type="entry name" value="C-terminal UvrC-binding domain of UvrB"/>
    <property type="match status" value="1"/>
</dbReference>
<dbReference type="PROSITE" id="PS51192">
    <property type="entry name" value="HELICASE_ATP_BIND_1"/>
    <property type="match status" value="1"/>
</dbReference>
<dbReference type="GO" id="GO:0005737">
    <property type="term" value="C:cytoplasm"/>
    <property type="evidence" value="ECO:0007669"/>
    <property type="project" value="UniProtKB-SubCell"/>
</dbReference>
<dbReference type="InterPro" id="IPR027417">
    <property type="entry name" value="P-loop_NTPase"/>
</dbReference>
<accession>A0A7G9GNY8</accession>
<dbReference type="InterPro" id="IPR001943">
    <property type="entry name" value="UVR_dom"/>
</dbReference>
<evidence type="ECO:0000313" key="19">
    <source>
        <dbReference type="Proteomes" id="UP000515856"/>
    </source>
</evidence>
<keyword evidence="3 12" id="KW-0963">Cytoplasm</keyword>
<comment type="similarity">
    <text evidence="2 12 13">Belongs to the UvrB family.</text>
</comment>
<dbReference type="Pfam" id="PF00271">
    <property type="entry name" value="Helicase_C"/>
    <property type="match status" value="1"/>
</dbReference>
<comment type="subunit">
    <text evidence="10 12 13">Forms a heterotetramer with UvrA during the search for lesions. Interacts with UvrC in an incision complex.</text>
</comment>
<dbReference type="Gene3D" id="3.40.50.300">
    <property type="entry name" value="P-loop containing nucleotide triphosphate hydrolases"/>
    <property type="match status" value="3"/>
</dbReference>
<dbReference type="GO" id="GO:0009381">
    <property type="term" value="F:excinuclease ABC activity"/>
    <property type="evidence" value="ECO:0007669"/>
    <property type="project" value="UniProtKB-UniRule"/>
</dbReference>
<evidence type="ECO:0000256" key="9">
    <source>
        <dbReference type="ARBA" id="ARBA00023204"/>
    </source>
</evidence>
<dbReference type="EMBL" id="CP060636">
    <property type="protein sequence ID" value="QNM12520.1"/>
    <property type="molecule type" value="Genomic_DNA"/>
</dbReference>
<evidence type="ECO:0000256" key="1">
    <source>
        <dbReference type="ARBA" id="ARBA00004496"/>
    </source>
</evidence>
<comment type="domain">
    <text evidence="12">The beta-hairpin motif is involved in DNA binding.</text>
</comment>
<dbReference type="RefSeq" id="WP_117452934.1">
    <property type="nucleotide sequence ID" value="NZ_CP060636.1"/>
</dbReference>
<keyword evidence="14" id="KW-0175">Coiled coil</keyword>
<feature type="coiled-coil region" evidence="14">
    <location>
        <begin position="614"/>
        <end position="648"/>
    </location>
</feature>
<dbReference type="PROSITE" id="PS51194">
    <property type="entry name" value="HELICASE_CTER"/>
    <property type="match status" value="1"/>
</dbReference>
<dbReference type="PANTHER" id="PTHR24029:SF0">
    <property type="entry name" value="UVRABC SYSTEM PROTEIN B"/>
    <property type="match status" value="1"/>
</dbReference>
<dbReference type="InterPro" id="IPR014001">
    <property type="entry name" value="Helicase_ATP-bd"/>
</dbReference>
<sequence length="660" mass="75992">MDKEEKLFDLVSQYQPQGDQPKAIHDLVEGIREGKKQQVLLGATGTGKTFTISNVIAQVNKPTLVFAHNKTLAGQLYSEFKEFFPHNRVEYFVSNFDYYQPEAYLPSTDTYIDKNATTNMELDMLRMAAVNSILERRDTIIIASVACIYGASNPEQYRDMFFSLRVGDIIDRKELMGKLVARQYTRNDMDLVRGTFRVRGDVIEIALGHTDSYVLRIELFDDEIERICEVDPLTGKVLNAYTVYVIYPASGYATKQEIINRAAGTIEEELEDRIQVLENEGKLLEKQRLEQRTRYDVEALREFGVCPGIENYSRHIDGRKPGERPYTLFDYFPSDFLLVVDESHVSLPQVRGMYNGDRARKETLVNYGFRLPSALDNRPLRFEEFEKMINQAIFVSATPGDYELDKTHGEVIEQIIRPTGLLDPVVEVRPTKGQIDDLVDEIRKRIEKNERALITTLTVRMAEDLTSYLKGMDFKVAWLHHEVKTIERTEIIRDLRKGKYDVLIGINLLREGLDIPEVSLIAILDADKEGFLRSERSLIQIIGRAARNAHGEVIMYGDKITDSMRKALDETARRREIQIAYNKEHGITPKTIVKPIHEVVRSKETQEMTAKYMNKKHKVSKKDKEKLMANIEKEMKEAAKVLDFERAAELRDILIEMRGE</sequence>
<dbReference type="PANTHER" id="PTHR24029">
    <property type="entry name" value="UVRABC SYSTEM PROTEIN B"/>
    <property type="match status" value="1"/>
</dbReference>
<evidence type="ECO:0000256" key="10">
    <source>
        <dbReference type="ARBA" id="ARBA00026033"/>
    </source>
</evidence>
<dbReference type="InterPro" id="IPR041471">
    <property type="entry name" value="UvrB_inter"/>
</dbReference>
<dbReference type="Pfam" id="PF12344">
    <property type="entry name" value="UvrB"/>
    <property type="match status" value="1"/>
</dbReference>
<proteinExistence type="inferred from homology"/>
<reference evidence="18 19" key="1">
    <citation type="submission" date="2020-08" db="EMBL/GenBank/DDBJ databases">
        <authorList>
            <person name="Liu C."/>
            <person name="Sun Q."/>
        </authorList>
    </citation>
    <scope>NUCLEOTIDE SEQUENCE [LARGE SCALE GENOMIC DNA]</scope>
    <source>
        <strain evidence="18 19">NSJ-61</strain>
    </source>
</reference>
<protein>
    <recommendedName>
        <fullName evidence="11 12">UvrABC system protein B</fullName>
        <shortName evidence="12">Protein UvrB</shortName>
    </recommendedName>
    <alternativeName>
        <fullName evidence="12">Excinuclease ABC subunit B</fullName>
    </alternativeName>
</protein>
<keyword evidence="7 12" id="KW-0067">ATP-binding</keyword>
<dbReference type="SMART" id="SM00487">
    <property type="entry name" value="DEXDc"/>
    <property type="match status" value="1"/>
</dbReference>
<dbReference type="SMART" id="SM00490">
    <property type="entry name" value="HELICc"/>
    <property type="match status" value="1"/>
</dbReference>
<evidence type="ECO:0000313" key="18">
    <source>
        <dbReference type="EMBL" id="QNM12520.1"/>
    </source>
</evidence>
<evidence type="ECO:0000256" key="3">
    <source>
        <dbReference type="ARBA" id="ARBA00022490"/>
    </source>
</evidence>
<feature type="domain" description="Helicase C-terminal" evidence="17">
    <location>
        <begin position="434"/>
        <end position="600"/>
    </location>
</feature>
<feature type="domain" description="Helicase ATP-binding" evidence="16">
    <location>
        <begin position="29"/>
        <end position="163"/>
    </location>
</feature>
<evidence type="ECO:0000256" key="8">
    <source>
        <dbReference type="ARBA" id="ARBA00022881"/>
    </source>
</evidence>
<organism evidence="18 19">
    <name type="scientific">[Eubacterium] hominis</name>
    <dbReference type="NCBI Taxonomy" id="2764325"/>
    <lineage>
        <taxon>Bacteria</taxon>
        <taxon>Bacillati</taxon>
        <taxon>Bacillota</taxon>
        <taxon>Erysipelotrichia</taxon>
        <taxon>Erysipelotrichales</taxon>
        <taxon>Erysipelotrichaceae</taxon>
        <taxon>Amedibacillus</taxon>
    </lineage>
</organism>
<dbReference type="GO" id="GO:0006289">
    <property type="term" value="P:nucleotide-excision repair"/>
    <property type="evidence" value="ECO:0007669"/>
    <property type="project" value="UniProtKB-UniRule"/>
</dbReference>
<evidence type="ECO:0000256" key="12">
    <source>
        <dbReference type="HAMAP-Rule" id="MF_00204"/>
    </source>
</evidence>
<dbReference type="Pfam" id="PF04851">
    <property type="entry name" value="ResIII"/>
    <property type="match status" value="1"/>
</dbReference>
<dbReference type="CDD" id="cd17916">
    <property type="entry name" value="DEXHc_UvrB"/>
    <property type="match status" value="1"/>
</dbReference>
<dbReference type="CDD" id="cd18790">
    <property type="entry name" value="SF2_C_UvrB"/>
    <property type="match status" value="1"/>
</dbReference>
<dbReference type="Pfam" id="PF02151">
    <property type="entry name" value="UVR"/>
    <property type="match status" value="1"/>
</dbReference>
<dbReference type="NCBIfam" id="NF003673">
    <property type="entry name" value="PRK05298.1"/>
    <property type="match status" value="1"/>
</dbReference>
<dbReference type="Gene3D" id="4.10.860.10">
    <property type="entry name" value="UVR domain"/>
    <property type="match status" value="1"/>
</dbReference>
<feature type="domain" description="UVR" evidence="15">
    <location>
        <begin position="625"/>
        <end position="660"/>
    </location>
</feature>
<dbReference type="PROSITE" id="PS50151">
    <property type="entry name" value="UVR"/>
    <property type="match status" value="1"/>
</dbReference>
<dbReference type="SUPFAM" id="SSF52540">
    <property type="entry name" value="P-loop containing nucleoside triphosphate hydrolases"/>
    <property type="match status" value="2"/>
</dbReference>
<keyword evidence="6 12" id="KW-0228">DNA excision</keyword>
<name>A0A7G9GNY8_9FIRM</name>
<feature type="binding site" evidence="12">
    <location>
        <begin position="42"/>
        <end position="49"/>
    </location>
    <ligand>
        <name>ATP</name>
        <dbReference type="ChEBI" id="CHEBI:30616"/>
    </ligand>
</feature>
<keyword evidence="19" id="KW-1185">Reference proteome</keyword>
<dbReference type="InterPro" id="IPR006935">
    <property type="entry name" value="Helicase/UvrB_N"/>
</dbReference>
<dbReference type="InterPro" id="IPR036876">
    <property type="entry name" value="UVR_dom_sf"/>
</dbReference>
<dbReference type="InterPro" id="IPR004807">
    <property type="entry name" value="UvrB"/>
</dbReference>